<dbReference type="Proteomes" id="UP000319771">
    <property type="component" value="Unassembled WGS sequence"/>
</dbReference>
<name>A0A538UCN7_UNCEI</name>
<feature type="region of interest" description="Disordered" evidence="1">
    <location>
        <begin position="1"/>
        <end position="26"/>
    </location>
</feature>
<proteinExistence type="predicted"/>
<feature type="compositionally biased region" description="Polar residues" evidence="1">
    <location>
        <begin position="1"/>
        <end position="17"/>
    </location>
</feature>
<organism evidence="2 3">
    <name type="scientific">Eiseniibacteriota bacterium</name>
    <dbReference type="NCBI Taxonomy" id="2212470"/>
    <lineage>
        <taxon>Bacteria</taxon>
        <taxon>Candidatus Eiseniibacteriota</taxon>
    </lineage>
</organism>
<gene>
    <name evidence="2" type="ORF">E6K81_04440</name>
</gene>
<evidence type="ECO:0000313" key="3">
    <source>
        <dbReference type="Proteomes" id="UP000319771"/>
    </source>
</evidence>
<dbReference type="EMBL" id="VBPB01000067">
    <property type="protein sequence ID" value="TMQ73489.1"/>
    <property type="molecule type" value="Genomic_DNA"/>
</dbReference>
<comment type="caution">
    <text evidence="2">The sequence shown here is derived from an EMBL/GenBank/DDBJ whole genome shotgun (WGS) entry which is preliminary data.</text>
</comment>
<reference evidence="2 3" key="1">
    <citation type="journal article" date="2019" name="Nat. Microbiol.">
        <title>Mediterranean grassland soil C-N compound turnover is dependent on rainfall and depth, and is mediated by genomically divergent microorganisms.</title>
        <authorList>
            <person name="Diamond S."/>
            <person name="Andeer P.F."/>
            <person name="Li Z."/>
            <person name="Crits-Christoph A."/>
            <person name="Burstein D."/>
            <person name="Anantharaman K."/>
            <person name="Lane K.R."/>
            <person name="Thomas B.C."/>
            <person name="Pan C."/>
            <person name="Northen T.R."/>
            <person name="Banfield J.F."/>
        </authorList>
    </citation>
    <scope>NUCLEOTIDE SEQUENCE [LARGE SCALE GENOMIC DNA]</scope>
    <source>
        <strain evidence="2">WS_11</strain>
    </source>
</reference>
<sequence>MTAAQKGTSSSSVTRCASGNHGLAPVTASPVNIGTRLIASPRISARRRRLSERASSRVRGWMGRWPRMSLSRASNMSVLDSTTRVMPAARKVNAQMIML</sequence>
<accession>A0A538UCN7</accession>
<evidence type="ECO:0000313" key="2">
    <source>
        <dbReference type="EMBL" id="TMQ73489.1"/>
    </source>
</evidence>
<dbReference type="AlphaFoldDB" id="A0A538UCN7"/>
<evidence type="ECO:0000256" key="1">
    <source>
        <dbReference type="SAM" id="MobiDB-lite"/>
    </source>
</evidence>
<protein>
    <submittedName>
        <fullName evidence="2">Uncharacterized protein</fullName>
    </submittedName>
</protein>